<keyword evidence="2" id="KW-1185">Reference proteome</keyword>
<accession>A0A9E7KA94</accession>
<evidence type="ECO:0000313" key="1">
    <source>
        <dbReference type="EMBL" id="URE10161.1"/>
    </source>
</evidence>
<reference evidence="1" key="1">
    <citation type="submission" date="2022-05" db="EMBL/GenBank/DDBJ databases">
        <title>The Musa troglodytarum L. genome provides insights into the mechanism of non-climacteric behaviour and enrichment of carotenoids.</title>
        <authorList>
            <person name="Wang J."/>
        </authorList>
    </citation>
    <scope>NUCLEOTIDE SEQUENCE</scope>
    <source>
        <tissue evidence="1">Leaf</tissue>
    </source>
</reference>
<dbReference type="EMBL" id="CP097508">
    <property type="protein sequence ID" value="URE10161.1"/>
    <property type="molecule type" value="Genomic_DNA"/>
</dbReference>
<protein>
    <submittedName>
        <fullName evidence="1">Uncharacterized protein</fullName>
    </submittedName>
</protein>
<proteinExistence type="predicted"/>
<sequence>MSICTHWVTREPTQDFEDPTLLSIFPRDVTVGARSSCFIFLLSPGSSHGLNPIYSHLQELIALRYVSMGVIEEERQQQKLVG</sequence>
<evidence type="ECO:0000313" key="2">
    <source>
        <dbReference type="Proteomes" id="UP001055439"/>
    </source>
</evidence>
<organism evidence="1 2">
    <name type="scientific">Musa troglodytarum</name>
    <name type="common">fe'i banana</name>
    <dbReference type="NCBI Taxonomy" id="320322"/>
    <lineage>
        <taxon>Eukaryota</taxon>
        <taxon>Viridiplantae</taxon>
        <taxon>Streptophyta</taxon>
        <taxon>Embryophyta</taxon>
        <taxon>Tracheophyta</taxon>
        <taxon>Spermatophyta</taxon>
        <taxon>Magnoliopsida</taxon>
        <taxon>Liliopsida</taxon>
        <taxon>Zingiberales</taxon>
        <taxon>Musaceae</taxon>
        <taxon>Musa</taxon>
    </lineage>
</organism>
<gene>
    <name evidence="1" type="ORF">MUK42_27056</name>
</gene>
<name>A0A9E7KA94_9LILI</name>
<dbReference type="Proteomes" id="UP001055439">
    <property type="component" value="Chromosome 6"/>
</dbReference>
<dbReference type="AlphaFoldDB" id="A0A9E7KA94"/>